<accession>A0A3D8ID31</accession>
<comment type="caution">
    <text evidence="9">The sequence shown here is derived from an EMBL/GenBank/DDBJ whole genome shotgun (WGS) entry which is preliminary data.</text>
</comment>
<keyword evidence="1" id="KW-0004">4Fe-4S</keyword>
<dbReference type="GeneID" id="82535599"/>
<reference evidence="9 10" key="1">
    <citation type="submission" date="2018-04" db="EMBL/GenBank/DDBJ databases">
        <title>Novel Campyloabacter and Helicobacter Species and Strains.</title>
        <authorList>
            <person name="Mannion A.J."/>
            <person name="Shen Z."/>
            <person name="Fox J.G."/>
        </authorList>
    </citation>
    <scope>NUCLEOTIDE SEQUENCE [LARGE SCALE GENOMIC DNA]</scope>
    <source>
        <strain evidence="9 10">MIT 99-5101</strain>
    </source>
</reference>
<sequence length="218" mass="25261">MQTLHQALLLKKLYLLQSFGFDYCNPQFLVPTQKRFQSQNQGDLRQLIESCKLCAQKTSSPSAGLCHQNSKLVFLSLMPLLDAQLRFASKSAQMLKNIVERVFDMRLQEVSILSLLKCEIPQNSQQICIESCMGYFLKQIEFTQSPILVLLGAEAYFYLTQDGSDYRNVQGKLLKWNHLKLFPTFSLNQLLRQPKLKINAHKEFLHLKELLKEEKQCN</sequence>
<dbReference type="AlphaFoldDB" id="A0A3D8ID31"/>
<protein>
    <submittedName>
        <fullName evidence="9">Uracil-DNA glycosylase</fullName>
    </submittedName>
</protein>
<gene>
    <name evidence="9" type="ORF">CQA43_04780</name>
</gene>
<evidence type="ECO:0000259" key="8">
    <source>
        <dbReference type="Pfam" id="PF03167"/>
    </source>
</evidence>
<keyword evidence="3" id="KW-0227">DNA damage</keyword>
<evidence type="ECO:0000256" key="6">
    <source>
        <dbReference type="ARBA" id="ARBA00023014"/>
    </source>
</evidence>
<evidence type="ECO:0000313" key="10">
    <source>
        <dbReference type="Proteomes" id="UP000256650"/>
    </source>
</evidence>
<dbReference type="InterPro" id="IPR005122">
    <property type="entry name" value="Uracil-DNA_glycosylase-like"/>
</dbReference>
<dbReference type="Gene3D" id="3.40.470.10">
    <property type="entry name" value="Uracil-DNA glycosylase-like domain"/>
    <property type="match status" value="1"/>
</dbReference>
<dbReference type="GO" id="GO:0097506">
    <property type="term" value="F:deaminated base DNA N-glycosylase activity"/>
    <property type="evidence" value="ECO:0007669"/>
    <property type="project" value="UniProtKB-ARBA"/>
</dbReference>
<evidence type="ECO:0000256" key="5">
    <source>
        <dbReference type="ARBA" id="ARBA00023004"/>
    </source>
</evidence>
<keyword evidence="10" id="KW-1185">Reference proteome</keyword>
<dbReference type="Pfam" id="PF03167">
    <property type="entry name" value="UDG"/>
    <property type="match status" value="1"/>
</dbReference>
<evidence type="ECO:0000313" key="9">
    <source>
        <dbReference type="EMBL" id="RDU62945.1"/>
    </source>
</evidence>
<evidence type="ECO:0000256" key="4">
    <source>
        <dbReference type="ARBA" id="ARBA00022801"/>
    </source>
</evidence>
<keyword evidence="6" id="KW-0411">Iron-sulfur</keyword>
<dbReference type="PANTHER" id="PTHR33693">
    <property type="entry name" value="TYPE-5 URACIL-DNA GLYCOSYLASE"/>
    <property type="match status" value="1"/>
</dbReference>
<dbReference type="SUPFAM" id="SSF52141">
    <property type="entry name" value="Uracil-DNA glycosylase-like"/>
    <property type="match status" value="1"/>
</dbReference>
<proteinExistence type="predicted"/>
<dbReference type="InterPro" id="IPR051536">
    <property type="entry name" value="UDG_Type-4/5"/>
</dbReference>
<dbReference type="EMBL" id="NXLS01000004">
    <property type="protein sequence ID" value="RDU62945.1"/>
    <property type="molecule type" value="Genomic_DNA"/>
</dbReference>
<dbReference type="InterPro" id="IPR036895">
    <property type="entry name" value="Uracil-DNA_glycosylase-like_sf"/>
</dbReference>
<evidence type="ECO:0000256" key="3">
    <source>
        <dbReference type="ARBA" id="ARBA00022763"/>
    </source>
</evidence>
<dbReference type="PANTHER" id="PTHR33693:SF1">
    <property type="entry name" value="TYPE-4 URACIL-DNA GLYCOSYLASE"/>
    <property type="match status" value="1"/>
</dbReference>
<keyword evidence="7" id="KW-0234">DNA repair</keyword>
<keyword evidence="2" id="KW-0479">Metal-binding</keyword>
<organism evidence="9 10">
    <name type="scientific">Helicobacter ganmani</name>
    <dbReference type="NCBI Taxonomy" id="60246"/>
    <lineage>
        <taxon>Bacteria</taxon>
        <taxon>Pseudomonadati</taxon>
        <taxon>Campylobacterota</taxon>
        <taxon>Epsilonproteobacteria</taxon>
        <taxon>Campylobacterales</taxon>
        <taxon>Helicobacteraceae</taxon>
        <taxon>Helicobacter</taxon>
    </lineage>
</organism>
<feature type="domain" description="Uracil-DNA glycosylase-like" evidence="8">
    <location>
        <begin position="65"/>
        <end position="202"/>
    </location>
</feature>
<keyword evidence="4" id="KW-0378">Hydrolase</keyword>
<dbReference type="OrthoDB" id="5290748at2"/>
<dbReference type="GO" id="GO:0046872">
    <property type="term" value="F:metal ion binding"/>
    <property type="evidence" value="ECO:0007669"/>
    <property type="project" value="UniProtKB-KW"/>
</dbReference>
<dbReference type="GO" id="GO:0006281">
    <property type="term" value="P:DNA repair"/>
    <property type="evidence" value="ECO:0007669"/>
    <property type="project" value="UniProtKB-KW"/>
</dbReference>
<dbReference type="GO" id="GO:0051539">
    <property type="term" value="F:4 iron, 4 sulfur cluster binding"/>
    <property type="evidence" value="ECO:0007669"/>
    <property type="project" value="UniProtKB-KW"/>
</dbReference>
<dbReference type="RefSeq" id="WP_115551479.1">
    <property type="nucleotide sequence ID" value="NZ_CAOPHJ010000011.1"/>
</dbReference>
<evidence type="ECO:0000256" key="7">
    <source>
        <dbReference type="ARBA" id="ARBA00023204"/>
    </source>
</evidence>
<evidence type="ECO:0000256" key="2">
    <source>
        <dbReference type="ARBA" id="ARBA00022723"/>
    </source>
</evidence>
<evidence type="ECO:0000256" key="1">
    <source>
        <dbReference type="ARBA" id="ARBA00022485"/>
    </source>
</evidence>
<name>A0A3D8ID31_9HELI</name>
<dbReference type="Proteomes" id="UP000256650">
    <property type="component" value="Unassembled WGS sequence"/>
</dbReference>
<keyword evidence="5" id="KW-0408">Iron</keyword>